<protein>
    <submittedName>
        <fullName evidence="2">Murein transglycosylase</fullName>
    </submittedName>
</protein>
<keyword evidence="1" id="KW-0472">Membrane</keyword>
<dbReference type="InterPro" id="IPR023346">
    <property type="entry name" value="Lysozyme-like_dom_sf"/>
</dbReference>
<dbReference type="RefSeq" id="WP_332519995.1">
    <property type="nucleotide sequence ID" value="NZ_JANRHA010000007.1"/>
</dbReference>
<dbReference type="Gene3D" id="1.10.530.10">
    <property type="match status" value="1"/>
</dbReference>
<dbReference type="GO" id="GO:0008933">
    <property type="term" value="F:peptidoglycan lytic transglycosylase activity"/>
    <property type="evidence" value="ECO:0007669"/>
    <property type="project" value="TreeGrafter"/>
</dbReference>
<dbReference type="InterPro" id="IPR043426">
    <property type="entry name" value="MltB-like"/>
</dbReference>
<dbReference type="PANTHER" id="PTHR30163">
    <property type="entry name" value="MEMBRANE-BOUND LYTIC MUREIN TRANSGLYCOSYLASE B"/>
    <property type="match status" value="1"/>
</dbReference>
<dbReference type="CDD" id="cd13399">
    <property type="entry name" value="Slt35-like"/>
    <property type="match status" value="1"/>
</dbReference>
<dbReference type="AlphaFoldDB" id="A0A9X4M1U6"/>
<gene>
    <name evidence="2" type="ORF">NVS88_12085</name>
</gene>
<keyword evidence="1" id="KW-1133">Transmembrane helix</keyword>
<dbReference type="GO" id="GO:0009253">
    <property type="term" value="P:peptidoglycan catabolic process"/>
    <property type="evidence" value="ECO:0007669"/>
    <property type="project" value="TreeGrafter"/>
</dbReference>
<reference evidence="2" key="1">
    <citation type="submission" date="2022-08" db="EMBL/GenBank/DDBJ databases">
        <title>Genome analysis of Corynebacteriales strain.</title>
        <authorList>
            <person name="Lee S.D."/>
        </authorList>
    </citation>
    <scope>NUCLEOTIDE SEQUENCE</scope>
    <source>
        <strain evidence="2">D3-21</strain>
    </source>
</reference>
<evidence type="ECO:0000256" key="1">
    <source>
        <dbReference type="SAM" id="Phobius"/>
    </source>
</evidence>
<keyword evidence="3" id="KW-1185">Reference proteome</keyword>
<evidence type="ECO:0000313" key="3">
    <source>
        <dbReference type="Proteomes" id="UP001152755"/>
    </source>
</evidence>
<organism evidence="2 3">
    <name type="scientific">Speluncibacter jeojiensis</name>
    <dbReference type="NCBI Taxonomy" id="2710754"/>
    <lineage>
        <taxon>Bacteria</taxon>
        <taxon>Bacillati</taxon>
        <taxon>Actinomycetota</taxon>
        <taxon>Actinomycetes</taxon>
        <taxon>Mycobacteriales</taxon>
        <taxon>Speluncibacteraceae</taxon>
        <taxon>Speluncibacter</taxon>
    </lineage>
</organism>
<dbReference type="Proteomes" id="UP001152755">
    <property type="component" value="Unassembled WGS sequence"/>
</dbReference>
<comment type="caution">
    <text evidence="2">The sequence shown here is derived from an EMBL/GenBank/DDBJ whole genome shotgun (WGS) entry which is preliminary data.</text>
</comment>
<evidence type="ECO:0000313" key="2">
    <source>
        <dbReference type="EMBL" id="MDG3015287.1"/>
    </source>
</evidence>
<name>A0A9X4M1U6_9ACTN</name>
<dbReference type="SUPFAM" id="SSF53955">
    <property type="entry name" value="Lysozyme-like"/>
    <property type="match status" value="1"/>
</dbReference>
<dbReference type="EMBL" id="JANRHA010000007">
    <property type="protein sequence ID" value="MDG3015287.1"/>
    <property type="molecule type" value="Genomic_DNA"/>
</dbReference>
<proteinExistence type="predicted"/>
<keyword evidence="1" id="KW-0812">Transmembrane</keyword>
<sequence>MGRHSVGRHRKPAPQRQRSAAVAMALVVPAGLITIGATTAAGHGRPSAAPVHNTWTVGLAGDAVQMPADQQAPPAAAAVAVAAVKSAAATHQASAPVAAPAPAAAPAPVAPPPVSNAPQDGIPGLAYDAYHSAERALSQQDPACGLPWTVLAGIGRIESNQGNGGQFDEHGTMLTPIYGPALDGSLPGNEIITDGSGYARAEGPMQFMPTTWAAYAAPGANPQNIYDAALTAGKYLCSGGENLRDIGGQTHAILRYNHSMAYVANVLAWSTGYATGIAPLVDSLPKI</sequence>
<dbReference type="PANTHER" id="PTHR30163:SF8">
    <property type="entry name" value="LYTIC MUREIN TRANSGLYCOSYLASE"/>
    <property type="match status" value="1"/>
</dbReference>
<accession>A0A9X4M1U6</accession>
<feature type="transmembrane region" description="Helical" evidence="1">
    <location>
        <begin position="21"/>
        <end position="42"/>
    </location>
</feature>